<dbReference type="RefSeq" id="WP_065354369.1">
    <property type="nucleotide sequence ID" value="NZ_CAJESP010000003.1"/>
</dbReference>
<name>A0A8H9BY94_STAPS</name>
<reference evidence="1 2" key="1">
    <citation type="submission" date="2018-11" db="EMBL/GenBank/DDBJ databases">
        <authorList>
            <consortium name="Veterinary Laboratory Investigation and Response Network"/>
        </authorList>
    </citation>
    <scope>NUCLEOTIDE SEQUENCE [LARGE SCALE GENOMIC DNA]</scope>
    <source>
        <strain evidence="1 2">SPSE-18-VL-LA-PA-Ryan-0021</strain>
    </source>
</reference>
<protein>
    <submittedName>
        <fullName evidence="1">Uncharacterized protein</fullName>
    </submittedName>
</protein>
<accession>A0A8H9BY94</accession>
<evidence type="ECO:0000313" key="2">
    <source>
        <dbReference type="Proteomes" id="UP000600220"/>
    </source>
</evidence>
<organism evidence="1 2">
    <name type="scientific">Staphylococcus pseudintermedius</name>
    <dbReference type="NCBI Taxonomy" id="283734"/>
    <lineage>
        <taxon>Bacteria</taxon>
        <taxon>Bacillati</taxon>
        <taxon>Bacillota</taxon>
        <taxon>Bacilli</taxon>
        <taxon>Bacillales</taxon>
        <taxon>Staphylococcaceae</taxon>
        <taxon>Staphylococcus</taxon>
        <taxon>Staphylococcus intermedius group</taxon>
    </lineage>
</organism>
<comment type="caution">
    <text evidence="1">The sequence shown here is derived from an EMBL/GenBank/DDBJ whole genome shotgun (WGS) entry which is preliminary data.</text>
</comment>
<keyword evidence="2" id="KW-1185">Reference proteome</keyword>
<proteinExistence type="predicted"/>
<gene>
    <name evidence="1" type="ORF">EGV54_04635</name>
</gene>
<dbReference type="EMBL" id="AAXKXX010000004">
    <property type="protein sequence ID" value="EGQ4384378.1"/>
    <property type="molecule type" value="Genomic_DNA"/>
</dbReference>
<dbReference type="AlphaFoldDB" id="A0A8H9BY94"/>
<evidence type="ECO:0000313" key="1">
    <source>
        <dbReference type="EMBL" id="EGQ4384378.1"/>
    </source>
</evidence>
<dbReference type="Proteomes" id="UP000600220">
    <property type="component" value="Unassembled WGS sequence"/>
</dbReference>
<sequence>MQSLEGRVSQVEDSIKTINQDLKDLKREMSEQDEKIERKIDEKFKEIETKIDKNNDAQTTKSDKIADGVDTIKETIFTNTLTQQKLQSSIELLQADKESEKHERNKLKWAIYGVGFSLLSTLVWTWIRLTFGLM</sequence>